<gene>
    <name evidence="2" type="ORF">NBC122_01079</name>
</gene>
<feature type="transmembrane region" description="Helical" evidence="1">
    <location>
        <begin position="316"/>
        <end position="333"/>
    </location>
</feature>
<feature type="transmembrane region" description="Helical" evidence="1">
    <location>
        <begin position="263"/>
        <end position="281"/>
    </location>
</feature>
<feature type="transmembrane region" description="Helical" evidence="1">
    <location>
        <begin position="153"/>
        <end position="176"/>
    </location>
</feature>
<feature type="transmembrane region" description="Helical" evidence="1">
    <location>
        <begin position="68"/>
        <end position="86"/>
    </location>
</feature>
<dbReference type="InterPro" id="IPR021280">
    <property type="entry name" value="TMEM260-like"/>
</dbReference>
<dbReference type="Proteomes" id="UP000294419">
    <property type="component" value="Chromosome"/>
</dbReference>
<dbReference type="Pfam" id="PF11028">
    <property type="entry name" value="TMEM260-like"/>
    <property type="match status" value="1"/>
</dbReference>
<evidence type="ECO:0008006" key="4">
    <source>
        <dbReference type="Google" id="ProtNLM"/>
    </source>
</evidence>
<feature type="transmembrane region" description="Helical" evidence="1">
    <location>
        <begin position="98"/>
        <end position="117"/>
    </location>
</feature>
<feature type="transmembrane region" description="Helical" evidence="1">
    <location>
        <begin position="288"/>
        <end position="304"/>
    </location>
</feature>
<reference evidence="2 3" key="1">
    <citation type="submission" date="2019-03" db="EMBL/GenBank/DDBJ databases">
        <authorList>
            <person name="Kim H."/>
            <person name="Yu S.-M."/>
        </authorList>
    </citation>
    <scope>NUCLEOTIDE SEQUENCE [LARGE SCALE GENOMIC DNA]</scope>
    <source>
        <strain evidence="2 3">NBC122</strain>
    </source>
</reference>
<protein>
    <recommendedName>
        <fullName evidence="4">Glycosyltransferase RgtA/B/C/D-like domain-containing protein</fullName>
    </recommendedName>
</protein>
<evidence type="ECO:0000313" key="2">
    <source>
        <dbReference type="EMBL" id="QBO57907.1"/>
    </source>
</evidence>
<keyword evidence="1" id="KW-0472">Membrane</keyword>
<dbReference type="RefSeq" id="WP_133439379.1">
    <property type="nucleotide sequence ID" value="NZ_CP037954.1"/>
</dbReference>
<accession>A0A4P6ZEH0</accession>
<proteinExistence type="predicted"/>
<feature type="transmembrane region" description="Helical" evidence="1">
    <location>
        <begin position="188"/>
        <end position="207"/>
    </location>
</feature>
<feature type="transmembrane region" description="Helical" evidence="1">
    <location>
        <begin position="238"/>
        <end position="257"/>
    </location>
</feature>
<dbReference type="EMBL" id="CP037954">
    <property type="protein sequence ID" value="QBO57907.1"/>
    <property type="molecule type" value="Genomic_DNA"/>
</dbReference>
<organism evidence="2 3">
    <name type="scientific">Chryseobacterium salivictor</name>
    <dbReference type="NCBI Taxonomy" id="2547600"/>
    <lineage>
        <taxon>Bacteria</taxon>
        <taxon>Pseudomonadati</taxon>
        <taxon>Bacteroidota</taxon>
        <taxon>Flavobacteriia</taxon>
        <taxon>Flavobacteriales</taxon>
        <taxon>Weeksellaceae</taxon>
        <taxon>Chryseobacterium group</taxon>
        <taxon>Chryseobacterium</taxon>
    </lineage>
</organism>
<feature type="transmembrane region" description="Helical" evidence="1">
    <location>
        <begin position="123"/>
        <end position="141"/>
    </location>
</feature>
<evidence type="ECO:0000313" key="3">
    <source>
        <dbReference type="Proteomes" id="UP000294419"/>
    </source>
</evidence>
<keyword evidence="1" id="KW-1133">Transmembrane helix</keyword>
<name>A0A4P6ZEH0_9FLAO</name>
<keyword evidence="3" id="KW-1185">Reference proteome</keyword>
<dbReference type="AlphaFoldDB" id="A0A4P6ZEH0"/>
<sequence>MNKNVLLFFVFLLIYLFSIGPDPILGDSLAFTVVASKGFDLATNATNHFLYINSLAVLHKIFPLINPHYLFVGFSIGCSILTLCFLRKFLFLFDVKKGIIDLVVLFFGFSFTFWRISIITEVYSFYLLFVILFLYQIFLFIKENRRINFYWSAVLFGLMFLIHIQTILLVPFYLYFLYENFKSDKMNIIKGLLITTVLFSVLLIPVIQGKNSFTAIFTDDAWGSSFFHLDFKIFIKSLGRNLVFLLYNFLFFTYFIIRGLHKVPFKKYFIIAILPYVFFILKHDVSDSYVFHLVPYLLVLVMMAKGLENFNFSKKYLLVFSIPLIYFMTFKIIDSTKIGESINNETGFKGGARYLFFPPLKGNPDILKFIEAYDKNKLKAKPAFDRQYQYAKDWILIKSNY</sequence>
<dbReference type="KEGG" id="csal:NBC122_01079"/>
<dbReference type="OrthoDB" id="1232225at2"/>
<evidence type="ECO:0000256" key="1">
    <source>
        <dbReference type="SAM" id="Phobius"/>
    </source>
</evidence>
<keyword evidence="1" id="KW-0812">Transmembrane</keyword>